<dbReference type="VEuPathDB" id="FungiDB:AB675_8889"/>
<dbReference type="InterPro" id="IPR011990">
    <property type="entry name" value="TPR-like_helical_dom_sf"/>
</dbReference>
<feature type="region of interest" description="Disordered" evidence="1">
    <location>
        <begin position="171"/>
        <end position="201"/>
    </location>
</feature>
<proteinExistence type="predicted"/>
<keyword evidence="3" id="KW-1185">Reference proteome</keyword>
<protein>
    <submittedName>
        <fullName evidence="2">Uncharacterized protein</fullName>
    </submittedName>
</protein>
<dbReference type="Gene3D" id="1.25.40.10">
    <property type="entry name" value="Tetratricopeptide repeat domain"/>
    <property type="match status" value="1"/>
</dbReference>
<dbReference type="OrthoDB" id="5328412at2759"/>
<feature type="compositionally biased region" description="Low complexity" evidence="1">
    <location>
        <begin position="174"/>
        <end position="201"/>
    </location>
</feature>
<dbReference type="SUPFAM" id="SSF48452">
    <property type="entry name" value="TPR-like"/>
    <property type="match status" value="1"/>
</dbReference>
<dbReference type="Proteomes" id="UP000038010">
    <property type="component" value="Unassembled WGS sequence"/>
</dbReference>
<evidence type="ECO:0000313" key="3">
    <source>
        <dbReference type="Proteomes" id="UP000038010"/>
    </source>
</evidence>
<sequence>MAKPKTMIKQSKKKSKEQVLEDADDYLAVGVDHEDAAGKWRAGDASKSLRFFNRAIEVYTQGLARYPKSLDLSYNKARVELEIATHPAMIRALDVPVRAVLEQALESHRYALQLDPENPETLFNTAQVLTTVAEELAKDEARTDVALKMLEEALELLARCYSVQEFRFEESEQQRQAMNETPQEPESSSTRESSPSVSASAAEDQWFSVVEPITADTLIDTVLAQLATLTTLTSVLGDIIPPPSSPTLPWISEYSTPLVQKVDVLTNTQDSTTTADDSRAEEITLTKTNLTTELLDASFRHSLIDLATYKTRLSELFTPPPISHPLLIAQAEALLSVSSALSLTDPPGYHADQWTALSTAISTLGTAGNIPQSTPAQQALTHSLRGDASLLQHALSFPPNPYSTAVKHAAQLLANAETFYRNATRLYLSPPPSTAQNSQAGLSIGLTSSAPDPEAALLAQRAAFRCTVAQVLQGKPADLGADLGGKIDLGGQSRAWVAEQMEEMAEEELVSEGFAEKLLGRA</sequence>
<organism evidence="2 3">
    <name type="scientific">Cyphellophora attinorum</name>
    <dbReference type="NCBI Taxonomy" id="1664694"/>
    <lineage>
        <taxon>Eukaryota</taxon>
        <taxon>Fungi</taxon>
        <taxon>Dikarya</taxon>
        <taxon>Ascomycota</taxon>
        <taxon>Pezizomycotina</taxon>
        <taxon>Eurotiomycetes</taxon>
        <taxon>Chaetothyriomycetidae</taxon>
        <taxon>Chaetothyriales</taxon>
        <taxon>Cyphellophoraceae</taxon>
        <taxon>Cyphellophora</taxon>
    </lineage>
</organism>
<comment type="caution">
    <text evidence="2">The sequence shown here is derived from an EMBL/GenBank/DDBJ whole genome shotgun (WGS) entry which is preliminary data.</text>
</comment>
<dbReference type="GeneID" id="28741253"/>
<accession>A0A0N1HIV9</accession>
<name>A0A0N1HIV9_9EURO</name>
<evidence type="ECO:0000256" key="1">
    <source>
        <dbReference type="SAM" id="MobiDB-lite"/>
    </source>
</evidence>
<dbReference type="AlphaFoldDB" id="A0A0N1HIV9"/>
<dbReference type="EMBL" id="LFJN01000033">
    <property type="protein sequence ID" value="KPI36156.1"/>
    <property type="molecule type" value="Genomic_DNA"/>
</dbReference>
<reference evidence="2 3" key="1">
    <citation type="submission" date="2015-06" db="EMBL/GenBank/DDBJ databases">
        <title>Draft genome of the ant-associated black yeast Phialophora attae CBS 131958.</title>
        <authorList>
            <person name="Moreno L.F."/>
            <person name="Stielow B.J."/>
            <person name="de Hoog S."/>
            <person name="Vicente V.A."/>
            <person name="Weiss V.A."/>
            <person name="de Vries M."/>
            <person name="Cruz L.M."/>
            <person name="Souza E.M."/>
        </authorList>
    </citation>
    <scope>NUCLEOTIDE SEQUENCE [LARGE SCALE GENOMIC DNA]</scope>
    <source>
        <strain evidence="2 3">CBS 131958</strain>
    </source>
</reference>
<evidence type="ECO:0000313" key="2">
    <source>
        <dbReference type="EMBL" id="KPI36156.1"/>
    </source>
</evidence>
<gene>
    <name evidence="2" type="ORF">AB675_8889</name>
</gene>
<dbReference type="RefSeq" id="XP_017996119.1">
    <property type="nucleotide sequence ID" value="XM_018149373.1"/>
</dbReference>